<evidence type="ECO:0000259" key="4">
    <source>
        <dbReference type="Pfam" id="PF00346"/>
    </source>
</evidence>
<dbReference type="GeneID" id="9743508"/>
<dbReference type="PANTHER" id="PTHR43485">
    <property type="entry name" value="HYDROGENASE-4 COMPONENT G"/>
    <property type="match status" value="1"/>
</dbReference>
<dbReference type="SUPFAM" id="SSF143243">
    <property type="entry name" value="Nqo5-like"/>
    <property type="match status" value="1"/>
</dbReference>
<dbReference type="OrthoDB" id="43567at2157"/>
<dbReference type="STRING" id="679926.Mpet_1044"/>
<reference evidence="5 6" key="1">
    <citation type="journal article" date="2010" name="Stand. Genomic Sci.">
        <title>Complete genome sequence of Methanoplanus petrolearius type strain (SEBR 4847).</title>
        <authorList>
            <person name="Brambilla E."/>
            <person name="Djao O.D."/>
            <person name="Daligault H."/>
            <person name="Lapidus A."/>
            <person name="Lucas S."/>
            <person name="Hammon N."/>
            <person name="Nolan M."/>
            <person name="Tice H."/>
            <person name="Cheng J.F."/>
            <person name="Han C."/>
            <person name="Tapia R."/>
            <person name="Goodwin L."/>
            <person name="Pitluck S."/>
            <person name="Liolios K."/>
            <person name="Ivanova N."/>
            <person name="Mavromatis K."/>
            <person name="Mikhailova N."/>
            <person name="Pati A."/>
            <person name="Chen A."/>
            <person name="Palaniappan K."/>
            <person name="Land M."/>
            <person name="Hauser L."/>
            <person name="Chang Y.J."/>
            <person name="Jeffries C.D."/>
            <person name="Rohde M."/>
            <person name="Spring S."/>
            <person name="Sikorski J."/>
            <person name="Goker M."/>
            <person name="Woyke T."/>
            <person name="Bristow J."/>
            <person name="Eisen J.A."/>
            <person name="Markowitz V."/>
            <person name="Hugenholtz P."/>
            <person name="Kyrpides N.C."/>
            <person name="Klenk H.P."/>
        </authorList>
    </citation>
    <scope>NUCLEOTIDE SEQUENCE [LARGE SCALE GENOMIC DNA]</scope>
    <source>
        <strain evidence="6">DSM 11571 / OCM 486 / SEBR 4847</strain>
    </source>
</reference>
<evidence type="ECO:0000259" key="3">
    <source>
        <dbReference type="Pfam" id="PF00329"/>
    </source>
</evidence>
<dbReference type="AlphaFoldDB" id="E1RKF8"/>
<dbReference type="InterPro" id="IPR029014">
    <property type="entry name" value="NiFe-Hase_large"/>
</dbReference>
<dbReference type="Pfam" id="PF00329">
    <property type="entry name" value="Complex1_30kDa"/>
    <property type="match status" value="1"/>
</dbReference>
<accession>E1RKF8</accession>
<dbReference type="Gene3D" id="1.10.645.10">
    <property type="entry name" value="Cytochrome-c3 Hydrogenase, chain B"/>
    <property type="match status" value="1"/>
</dbReference>
<evidence type="ECO:0000256" key="2">
    <source>
        <dbReference type="ARBA" id="ARBA00023027"/>
    </source>
</evidence>
<dbReference type="InterPro" id="IPR037232">
    <property type="entry name" value="NADH_quin_OxRdtase_su_C/D-like"/>
</dbReference>
<dbReference type="GO" id="GO:0048038">
    <property type="term" value="F:quinone binding"/>
    <property type="evidence" value="ECO:0007669"/>
    <property type="project" value="InterPro"/>
</dbReference>
<dbReference type="EMBL" id="CP002117">
    <property type="protein sequence ID" value="ADN35811.1"/>
    <property type="molecule type" value="Genomic_DNA"/>
</dbReference>
<proteinExistence type="predicted"/>
<dbReference type="GO" id="GO:0051287">
    <property type="term" value="F:NAD binding"/>
    <property type="evidence" value="ECO:0007669"/>
    <property type="project" value="InterPro"/>
</dbReference>
<dbReference type="HOGENOM" id="CLU_015134_3_1_2"/>
<feature type="domain" description="NADH:ubiquinone oxidoreductase 30kDa subunit" evidence="3">
    <location>
        <begin position="32"/>
        <end position="134"/>
    </location>
</feature>
<dbReference type="GO" id="GO:0016651">
    <property type="term" value="F:oxidoreductase activity, acting on NAD(P)H"/>
    <property type="evidence" value="ECO:0007669"/>
    <property type="project" value="InterPro"/>
</dbReference>
<dbReference type="eggNOG" id="arCOG01551">
    <property type="taxonomic scope" value="Archaea"/>
</dbReference>
<dbReference type="Pfam" id="PF00346">
    <property type="entry name" value="Complex1_49kDa"/>
    <property type="match status" value="2"/>
</dbReference>
<dbReference type="InterPro" id="IPR014029">
    <property type="entry name" value="NADH_UbQ_OxRdtase_49kDa_CS"/>
</dbReference>
<organism evidence="5 6">
    <name type="scientific">Methanolacinia petrolearia (strain DSM 11571 / OCM 486 / SEBR 4847)</name>
    <name type="common">Methanoplanus petrolearius</name>
    <dbReference type="NCBI Taxonomy" id="679926"/>
    <lineage>
        <taxon>Archaea</taxon>
        <taxon>Methanobacteriati</taxon>
        <taxon>Methanobacteriota</taxon>
        <taxon>Stenosarchaea group</taxon>
        <taxon>Methanomicrobia</taxon>
        <taxon>Methanomicrobiales</taxon>
        <taxon>Methanomicrobiaceae</taxon>
        <taxon>Methanolacinia</taxon>
    </lineage>
</organism>
<keyword evidence="1" id="KW-0560">Oxidoreductase</keyword>
<dbReference type="KEGG" id="mpi:Mpet_1044"/>
<sequence>MADSCKPTMIANNGVMEHEFHLAEIDTDFGERIEYLKRSGYVLLCLFCREDSATRDLFRLTYIFESQENRRIYEMEYETSGDAISIAEKFPTASLYEREITDGFGILFRGSFDTRRLILHAAYPKDFHPLKKSFCNGPVNVREIVPEEELYKFRRLDGKGVYEVAVGPVHAGIIEPGHFRFSVIGEAIFNLETRLYYLHRGIEKLAEGKKPAECLKIAESISGDESVANAVCFCLAAEKIAGIRPSLRAETLRGIALEMERICSLLSDCAGMLTDVAYPVGASRFMALKEECMRMNRKLFGHRFIRDYITIGGVSGDVGSTDLLLLESFADRIGESVKEAYDSAINSSSVIDRLATTGIIRQSLIRPLNLTGPAARSSGSRRDVRTDYPYGIYNHHTPVVPSHDAGDVLSRFMQKAEEIQASARFIKGITGEMPAGEIKTSGPDIYDDGCAFAMVEGARGQNLHYLEIRDGKIWRYKVRTASFTNWLSIEHAVIGNIVPDFPVINKSLNLSYAGNDL</sequence>
<evidence type="ECO:0000313" key="6">
    <source>
        <dbReference type="Proteomes" id="UP000006565"/>
    </source>
</evidence>
<dbReference type="InterPro" id="IPR001268">
    <property type="entry name" value="NADH_UbQ_OxRdtase_30kDa_su"/>
</dbReference>
<dbReference type="RefSeq" id="WP_013328989.1">
    <property type="nucleotide sequence ID" value="NC_014507.1"/>
</dbReference>
<evidence type="ECO:0000256" key="1">
    <source>
        <dbReference type="ARBA" id="ARBA00023002"/>
    </source>
</evidence>
<feature type="domain" description="NADH-quinone oxidoreductase subunit D" evidence="4">
    <location>
        <begin position="286"/>
        <end position="444"/>
    </location>
</feature>
<dbReference type="InterPro" id="IPR052197">
    <property type="entry name" value="ComplexI_49kDa-like"/>
</dbReference>
<dbReference type="PANTHER" id="PTHR43485:SF1">
    <property type="entry name" value="FORMATE HYDROGENLYASE SUBUNIT 5-RELATED"/>
    <property type="match status" value="1"/>
</dbReference>
<dbReference type="SUPFAM" id="SSF56762">
    <property type="entry name" value="HydB/Nqo4-like"/>
    <property type="match status" value="1"/>
</dbReference>
<dbReference type="GO" id="GO:0008137">
    <property type="term" value="F:NADH dehydrogenase (ubiquinone) activity"/>
    <property type="evidence" value="ECO:0007669"/>
    <property type="project" value="InterPro"/>
</dbReference>
<dbReference type="InterPro" id="IPR001135">
    <property type="entry name" value="NADH_Q_OxRdtase_suD"/>
</dbReference>
<dbReference type="Proteomes" id="UP000006565">
    <property type="component" value="Chromosome"/>
</dbReference>
<keyword evidence="5" id="KW-0830">Ubiquinone</keyword>
<feature type="domain" description="NADH-quinone oxidoreductase subunit D" evidence="4">
    <location>
        <begin position="449"/>
        <end position="513"/>
    </location>
</feature>
<keyword evidence="6" id="KW-1185">Reference proteome</keyword>
<evidence type="ECO:0000313" key="5">
    <source>
        <dbReference type="EMBL" id="ADN35811.1"/>
    </source>
</evidence>
<dbReference type="Gene3D" id="3.30.460.80">
    <property type="entry name" value="NADH:ubiquinone oxidoreductase, 30kDa subunit"/>
    <property type="match status" value="1"/>
</dbReference>
<name>E1RKF8_METP4</name>
<keyword evidence="2" id="KW-0520">NAD</keyword>
<dbReference type="eggNOG" id="arCOG01547">
    <property type="taxonomic scope" value="Archaea"/>
</dbReference>
<gene>
    <name evidence="5" type="ordered locus">Mpet_1044</name>
</gene>
<protein>
    <submittedName>
        <fullName evidence="5">NADH dehydrogenase (Ubiquinone) 30 kDa subunit</fullName>
    </submittedName>
</protein>
<dbReference type="PROSITE" id="PS00535">
    <property type="entry name" value="COMPLEX1_49K"/>
    <property type="match status" value="1"/>
</dbReference>